<keyword evidence="2" id="KW-0472">Membrane</keyword>
<protein>
    <recommendedName>
        <fullName evidence="5">Membrane-anchored junction protein</fullName>
    </recommendedName>
</protein>
<feature type="compositionally biased region" description="Basic and acidic residues" evidence="1">
    <location>
        <begin position="13"/>
        <end position="27"/>
    </location>
</feature>
<dbReference type="FunCoup" id="L9KQ82">
    <property type="interactions" value="2"/>
</dbReference>
<accession>L9KQ82</accession>
<dbReference type="InParanoid" id="L9KQ82"/>
<dbReference type="AlphaFoldDB" id="L9KQ82"/>
<reference evidence="4" key="2">
    <citation type="journal article" date="2013" name="Nat. Commun.">
        <title>Genome of the Chinese tree shrew.</title>
        <authorList>
            <person name="Fan Y."/>
            <person name="Huang Z.Y."/>
            <person name="Cao C.C."/>
            <person name="Chen C.S."/>
            <person name="Chen Y.X."/>
            <person name="Fan D.D."/>
            <person name="He J."/>
            <person name="Hou H.L."/>
            <person name="Hu L."/>
            <person name="Hu X.T."/>
            <person name="Jiang X.T."/>
            <person name="Lai R."/>
            <person name="Lang Y.S."/>
            <person name="Liang B."/>
            <person name="Liao S.G."/>
            <person name="Mu D."/>
            <person name="Ma Y.Y."/>
            <person name="Niu Y.Y."/>
            <person name="Sun X.Q."/>
            <person name="Xia J.Q."/>
            <person name="Xiao J."/>
            <person name="Xiong Z.Q."/>
            <person name="Xu L."/>
            <person name="Yang L."/>
            <person name="Zhang Y."/>
            <person name="Zhao W."/>
            <person name="Zhao X.D."/>
            <person name="Zheng Y.T."/>
            <person name="Zhou J.M."/>
            <person name="Zhu Y.B."/>
            <person name="Zhang G.J."/>
            <person name="Wang J."/>
            <person name="Yao Y.G."/>
        </authorList>
    </citation>
    <scope>NUCLEOTIDE SEQUENCE [LARGE SCALE GENOMIC DNA]</scope>
</reference>
<proteinExistence type="predicted"/>
<dbReference type="STRING" id="246437.L9KQ82"/>
<organism evidence="3 4">
    <name type="scientific">Tupaia chinensis</name>
    <name type="common">Chinese tree shrew</name>
    <name type="synonym">Tupaia belangeri chinensis</name>
    <dbReference type="NCBI Taxonomy" id="246437"/>
    <lineage>
        <taxon>Eukaryota</taxon>
        <taxon>Metazoa</taxon>
        <taxon>Chordata</taxon>
        <taxon>Craniata</taxon>
        <taxon>Vertebrata</taxon>
        <taxon>Euteleostomi</taxon>
        <taxon>Mammalia</taxon>
        <taxon>Eutheria</taxon>
        <taxon>Euarchontoglires</taxon>
        <taxon>Scandentia</taxon>
        <taxon>Tupaiidae</taxon>
        <taxon>Tupaia</taxon>
    </lineage>
</organism>
<dbReference type="EMBL" id="KB320702">
    <property type="protein sequence ID" value="ELW65090.1"/>
    <property type="molecule type" value="Genomic_DNA"/>
</dbReference>
<gene>
    <name evidence="3" type="ORF">TREES_T100019348</name>
</gene>
<name>L9KQ82_TUPCH</name>
<reference evidence="4" key="1">
    <citation type="submission" date="2012-07" db="EMBL/GenBank/DDBJ databases">
        <title>Genome of the Chinese tree shrew, a rising model animal genetically related to primates.</title>
        <authorList>
            <person name="Zhang G."/>
            <person name="Fan Y."/>
            <person name="Yao Y."/>
            <person name="Huang Z."/>
        </authorList>
    </citation>
    <scope>NUCLEOTIDE SEQUENCE [LARGE SCALE GENOMIC DNA]</scope>
</reference>
<dbReference type="GO" id="GO:0003677">
    <property type="term" value="F:DNA binding"/>
    <property type="evidence" value="ECO:0007669"/>
    <property type="project" value="InterPro"/>
</dbReference>
<keyword evidence="2" id="KW-1133">Transmembrane helix</keyword>
<sequence>METSNQGPSKKKPPAETRMNRERKSQQEGEETLASDITDVQEQDSKQGDFLAGPPLQQNNAPPPKELGTSGFFGFLSSLFPIRYFFRKNSQ</sequence>
<dbReference type="Proteomes" id="UP000011518">
    <property type="component" value="Unassembled WGS sequence"/>
</dbReference>
<dbReference type="InterPro" id="IPR027816">
    <property type="entry name" value="MAJIN"/>
</dbReference>
<keyword evidence="4" id="KW-1185">Reference proteome</keyword>
<evidence type="ECO:0008006" key="5">
    <source>
        <dbReference type="Google" id="ProtNLM"/>
    </source>
</evidence>
<evidence type="ECO:0000256" key="1">
    <source>
        <dbReference type="SAM" id="MobiDB-lite"/>
    </source>
</evidence>
<keyword evidence="2" id="KW-0812">Transmembrane</keyword>
<evidence type="ECO:0000256" key="2">
    <source>
        <dbReference type="SAM" id="Phobius"/>
    </source>
</evidence>
<evidence type="ECO:0000313" key="4">
    <source>
        <dbReference type="Proteomes" id="UP000011518"/>
    </source>
</evidence>
<evidence type="ECO:0000313" key="3">
    <source>
        <dbReference type="EMBL" id="ELW65090.1"/>
    </source>
</evidence>
<dbReference type="eggNOG" id="ENOG502S50S">
    <property type="taxonomic scope" value="Eukaryota"/>
</dbReference>
<feature type="transmembrane region" description="Helical" evidence="2">
    <location>
        <begin position="67"/>
        <end position="86"/>
    </location>
</feature>
<dbReference type="Pfam" id="PF15077">
    <property type="entry name" value="MAJIN"/>
    <property type="match status" value="1"/>
</dbReference>
<feature type="region of interest" description="Disordered" evidence="1">
    <location>
        <begin position="1"/>
        <end position="65"/>
    </location>
</feature>